<feature type="binding site" evidence="10">
    <location>
        <position position="458"/>
    </location>
    <ligand>
        <name>L-glutamate</name>
        <dbReference type="ChEBI" id="CHEBI:29985"/>
    </ligand>
</feature>
<dbReference type="AlphaFoldDB" id="A0A480AIL3"/>
<comment type="catalytic activity">
    <reaction evidence="2 11">
        <text>glutathione + H2O = L-cysteinylglycine + L-glutamate</text>
        <dbReference type="Rhea" id="RHEA:28807"/>
        <dbReference type="ChEBI" id="CHEBI:15377"/>
        <dbReference type="ChEBI" id="CHEBI:29985"/>
        <dbReference type="ChEBI" id="CHEBI:57925"/>
        <dbReference type="ChEBI" id="CHEBI:61694"/>
        <dbReference type="EC" id="3.4.19.13"/>
    </reaction>
</comment>
<feature type="active site" description="Nucleophile" evidence="9">
    <location>
        <position position="375"/>
    </location>
</feature>
<evidence type="ECO:0000256" key="3">
    <source>
        <dbReference type="ARBA" id="ARBA00009381"/>
    </source>
</evidence>
<feature type="binding site" evidence="10">
    <location>
        <begin position="436"/>
        <end position="437"/>
    </location>
    <ligand>
        <name>L-glutamate</name>
        <dbReference type="ChEBI" id="CHEBI:29985"/>
    </ligand>
</feature>
<dbReference type="SUPFAM" id="SSF56235">
    <property type="entry name" value="N-terminal nucleophile aminohydrolases (Ntn hydrolases)"/>
    <property type="match status" value="1"/>
</dbReference>
<dbReference type="Gene3D" id="3.60.20.40">
    <property type="match status" value="1"/>
</dbReference>
<proteinExistence type="inferred from homology"/>
<evidence type="ECO:0000313" key="14">
    <source>
        <dbReference type="Proteomes" id="UP000301751"/>
    </source>
</evidence>
<evidence type="ECO:0000256" key="4">
    <source>
        <dbReference type="ARBA" id="ARBA00022679"/>
    </source>
</evidence>
<evidence type="ECO:0000313" key="13">
    <source>
        <dbReference type="EMBL" id="GCL61451.1"/>
    </source>
</evidence>
<dbReference type="InterPro" id="IPR051792">
    <property type="entry name" value="GGT_bact"/>
</dbReference>
<comment type="pathway">
    <text evidence="11">Sulfur metabolism; glutathione metabolism.</text>
</comment>
<dbReference type="InterPro" id="IPR029055">
    <property type="entry name" value="Ntn_hydrolases_N"/>
</dbReference>
<feature type="binding site" evidence="10">
    <location>
        <begin position="393"/>
        <end position="395"/>
    </location>
    <ligand>
        <name>L-glutamate</name>
        <dbReference type="ChEBI" id="CHEBI:29985"/>
    </ligand>
</feature>
<dbReference type="Proteomes" id="UP000301751">
    <property type="component" value="Unassembled WGS sequence"/>
</dbReference>
<dbReference type="InterPro" id="IPR043138">
    <property type="entry name" value="GGT_lsub"/>
</dbReference>
<keyword evidence="11" id="KW-0317">Glutathione biosynthesis</keyword>
<protein>
    <recommendedName>
        <fullName evidence="11">Glutathione hydrolase proenzyme</fullName>
        <ecNumber evidence="11">2.3.2.2</ecNumber>
        <ecNumber evidence="11">3.4.19.13</ecNumber>
    </recommendedName>
    <component>
        <recommendedName>
            <fullName evidence="11">Glutathione hydrolase large chain</fullName>
        </recommendedName>
    </component>
    <component>
        <recommendedName>
            <fullName evidence="11">Glutathione hydrolase small chain</fullName>
        </recommendedName>
    </component>
</protein>
<dbReference type="Pfam" id="PF01019">
    <property type="entry name" value="G_glu_transpept"/>
    <property type="match status" value="1"/>
</dbReference>
<dbReference type="Gene3D" id="1.10.246.130">
    <property type="match status" value="1"/>
</dbReference>
<dbReference type="UniPathway" id="UPA00204"/>
<dbReference type="PANTHER" id="PTHR43199">
    <property type="entry name" value="GLUTATHIONE HYDROLASE"/>
    <property type="match status" value="1"/>
</dbReference>
<keyword evidence="7 11" id="KW-0012">Acyltransferase</keyword>
<comment type="PTM">
    <text evidence="11">Cleaved by autocatalysis into a large and a small subunit.</text>
</comment>
<dbReference type="GO" id="GO:0103068">
    <property type="term" value="F:leukotriene C4 gamma-glutamyl transferase activity"/>
    <property type="evidence" value="ECO:0007669"/>
    <property type="project" value="UniProtKB-EC"/>
</dbReference>
<dbReference type="PRINTS" id="PR01210">
    <property type="entry name" value="GGTRANSPTASE"/>
</dbReference>
<name>A0A480AIL3_9BURK</name>
<dbReference type="EMBL" id="BJCL01000001">
    <property type="protein sequence ID" value="GCL61451.1"/>
    <property type="molecule type" value="Genomic_DNA"/>
</dbReference>
<gene>
    <name evidence="13" type="primary">ggt_1</name>
    <name evidence="13" type="ORF">AQPW35_05320</name>
</gene>
<dbReference type="GO" id="GO:0006750">
    <property type="term" value="P:glutathione biosynthetic process"/>
    <property type="evidence" value="ECO:0007669"/>
    <property type="project" value="UniProtKB-KW"/>
</dbReference>
<dbReference type="EC" id="2.3.2.2" evidence="11"/>
<keyword evidence="4 11" id="KW-0808">Transferase</keyword>
<comment type="catalytic activity">
    <reaction evidence="1 11">
        <text>an S-substituted glutathione + H2O = an S-substituted L-cysteinylglycine + L-glutamate</text>
        <dbReference type="Rhea" id="RHEA:59468"/>
        <dbReference type="ChEBI" id="CHEBI:15377"/>
        <dbReference type="ChEBI" id="CHEBI:29985"/>
        <dbReference type="ChEBI" id="CHEBI:90779"/>
        <dbReference type="ChEBI" id="CHEBI:143103"/>
        <dbReference type="EC" id="3.4.19.13"/>
    </reaction>
</comment>
<sequence length="570" mass="59240">MSTWRALAATPFTTEKRPATGSRGMVVTNHPLASAAGAEMLAAGGNAVDAAVAALFTLTVVEPMMVGILGGGFANLRLADGTQTILEGQGRCPQGVGPTTFTPDPAAGPGVLDAVGRRNSVGRAAVAVPGNLMAWCQLLQRHGSLPLADVVEPAIRHAERGYAATAYLADCVADCAADLALDPEIARVFLPGGQRLQAGQRVVNGAYADTLRAIVREGPGLLYGGALGQALADDMQRHGAYLSLDDLRGYRTNDMAVLRSSYRGFEITGPPPPCAGPLHIAQMLNILEGVDTAGTGFGTVDGVHRLAEVLRIAFADRAACTADPDFVPVPVDALLDRAYAARRRAAIDPARSQAWTAGVEAGPLRAAGGIESANTTHLTVADRDGRIVCATQTINSLFGARYMVPGFGAIPNNYLYVFNPRPGLANSLAPGKRVTSSMAPLIVLKDGQPRFALGLPGGLRIFPSALQAVLNLIDHGMSLQEAVEAPRVWTQGFGLELEPHFPDGVADGLAARGHAIERVPNVGGGMGGIQFHANGDMEGAACWRADGTPIGVGGGFARAGVRFLPEARRP</sequence>
<evidence type="ECO:0000256" key="12">
    <source>
        <dbReference type="SAM" id="MobiDB-lite"/>
    </source>
</evidence>
<keyword evidence="5 11" id="KW-0378">Hydrolase</keyword>
<evidence type="ECO:0000256" key="1">
    <source>
        <dbReference type="ARBA" id="ARBA00001049"/>
    </source>
</evidence>
<comment type="caution">
    <text evidence="13">The sequence shown here is derived from an EMBL/GenBank/DDBJ whole genome shotgun (WGS) entry which is preliminary data.</text>
</comment>
<dbReference type="OrthoDB" id="5297205at2"/>
<reference evidence="14" key="1">
    <citation type="submission" date="2019-03" db="EMBL/GenBank/DDBJ databases">
        <title>Aquabacterium pictum sp.nov., the first bacteriochlorophyll a-containing freshwater bacterium in the genus Aquabacterium of the class Betaproteobacteria.</title>
        <authorList>
            <person name="Hirose S."/>
            <person name="Tank M."/>
            <person name="Hara E."/>
            <person name="Tamaki H."/>
            <person name="Takaichi S."/>
            <person name="Haruta S."/>
            <person name="Hanada S."/>
        </authorList>
    </citation>
    <scope>NUCLEOTIDE SEQUENCE [LARGE SCALE GENOMIC DNA]</scope>
    <source>
        <strain evidence="14">W35</strain>
    </source>
</reference>
<comment type="catalytic activity">
    <reaction evidence="8 11">
        <text>an N-terminal (5-L-glutamyl)-[peptide] + an alpha-amino acid = 5-L-glutamyl amino acid + an N-terminal L-alpha-aminoacyl-[peptide]</text>
        <dbReference type="Rhea" id="RHEA:23904"/>
        <dbReference type="Rhea" id="RHEA-COMP:9780"/>
        <dbReference type="Rhea" id="RHEA-COMP:9795"/>
        <dbReference type="ChEBI" id="CHEBI:77644"/>
        <dbReference type="ChEBI" id="CHEBI:78597"/>
        <dbReference type="ChEBI" id="CHEBI:78599"/>
        <dbReference type="ChEBI" id="CHEBI:78608"/>
        <dbReference type="EC" id="2.3.2.2"/>
    </reaction>
</comment>
<evidence type="ECO:0000256" key="10">
    <source>
        <dbReference type="PIRSR" id="PIRSR600101-2"/>
    </source>
</evidence>
<organism evidence="13 14">
    <name type="scientific">Pseudaquabacterium pictum</name>
    <dbReference type="NCBI Taxonomy" id="2315236"/>
    <lineage>
        <taxon>Bacteria</taxon>
        <taxon>Pseudomonadati</taxon>
        <taxon>Pseudomonadota</taxon>
        <taxon>Betaproteobacteria</taxon>
        <taxon>Burkholderiales</taxon>
        <taxon>Sphaerotilaceae</taxon>
        <taxon>Pseudaquabacterium</taxon>
    </lineage>
</organism>
<accession>A0A480AIL3</accession>
<comment type="subunit">
    <text evidence="11">This enzyme consists of two polypeptide chains, which are synthesized in precursor form from a single polypeptide.</text>
</comment>
<comment type="similarity">
    <text evidence="3 11">Belongs to the gamma-glutamyltransferase family.</text>
</comment>
<dbReference type="RefSeq" id="WP_137731199.1">
    <property type="nucleotide sequence ID" value="NZ_BJCL01000001.1"/>
</dbReference>
<dbReference type="GO" id="GO:0036374">
    <property type="term" value="F:glutathione hydrolase activity"/>
    <property type="evidence" value="ECO:0007669"/>
    <property type="project" value="UniProtKB-UniRule"/>
</dbReference>
<evidence type="ECO:0000256" key="9">
    <source>
        <dbReference type="PIRSR" id="PIRSR600101-1"/>
    </source>
</evidence>
<evidence type="ECO:0000256" key="8">
    <source>
        <dbReference type="ARBA" id="ARBA00047417"/>
    </source>
</evidence>
<evidence type="ECO:0000256" key="7">
    <source>
        <dbReference type="ARBA" id="ARBA00023315"/>
    </source>
</evidence>
<evidence type="ECO:0000256" key="11">
    <source>
        <dbReference type="RuleBase" id="RU368036"/>
    </source>
</evidence>
<evidence type="ECO:0000256" key="2">
    <source>
        <dbReference type="ARBA" id="ARBA00001089"/>
    </source>
</evidence>
<evidence type="ECO:0000256" key="6">
    <source>
        <dbReference type="ARBA" id="ARBA00023145"/>
    </source>
</evidence>
<dbReference type="GO" id="GO:0006751">
    <property type="term" value="P:glutathione catabolic process"/>
    <property type="evidence" value="ECO:0007669"/>
    <property type="project" value="UniProtKB-UniRule"/>
</dbReference>
<dbReference type="InterPro" id="IPR043137">
    <property type="entry name" value="GGT_ssub_C"/>
</dbReference>
<evidence type="ECO:0000256" key="5">
    <source>
        <dbReference type="ARBA" id="ARBA00022801"/>
    </source>
</evidence>
<dbReference type="InterPro" id="IPR000101">
    <property type="entry name" value="GGT_peptidase"/>
</dbReference>
<dbReference type="NCBIfam" id="TIGR00066">
    <property type="entry name" value="g_glut_trans"/>
    <property type="match status" value="1"/>
</dbReference>
<keyword evidence="6 11" id="KW-0865">Zymogen</keyword>
<dbReference type="PANTHER" id="PTHR43199:SF1">
    <property type="entry name" value="GLUTATHIONE HYDROLASE PROENZYME"/>
    <property type="match status" value="1"/>
</dbReference>
<feature type="region of interest" description="Disordered" evidence="12">
    <location>
        <begin position="1"/>
        <end position="24"/>
    </location>
</feature>
<dbReference type="EC" id="3.4.19.13" evidence="11"/>
<keyword evidence="14" id="KW-1185">Reference proteome</keyword>